<name>A0AAU9J5W6_9CILI</name>
<gene>
    <name evidence="1" type="ORF">BSTOLATCC_MIC27662</name>
</gene>
<dbReference type="Proteomes" id="UP001162131">
    <property type="component" value="Unassembled WGS sequence"/>
</dbReference>
<dbReference type="AlphaFoldDB" id="A0AAU9J5W6"/>
<comment type="caution">
    <text evidence="1">The sequence shown here is derived from an EMBL/GenBank/DDBJ whole genome shotgun (WGS) entry which is preliminary data.</text>
</comment>
<evidence type="ECO:0000313" key="1">
    <source>
        <dbReference type="EMBL" id="CAG9321091.1"/>
    </source>
</evidence>
<evidence type="ECO:0000313" key="2">
    <source>
        <dbReference type="Proteomes" id="UP001162131"/>
    </source>
</evidence>
<organism evidence="1 2">
    <name type="scientific">Blepharisma stoltei</name>
    <dbReference type="NCBI Taxonomy" id="1481888"/>
    <lineage>
        <taxon>Eukaryota</taxon>
        <taxon>Sar</taxon>
        <taxon>Alveolata</taxon>
        <taxon>Ciliophora</taxon>
        <taxon>Postciliodesmatophora</taxon>
        <taxon>Heterotrichea</taxon>
        <taxon>Heterotrichida</taxon>
        <taxon>Blepharismidae</taxon>
        <taxon>Blepharisma</taxon>
    </lineage>
</organism>
<protein>
    <submittedName>
        <fullName evidence="1">Uncharacterized protein</fullName>
    </submittedName>
</protein>
<sequence>MPGDIIKQAKPLLTKVSIKYEKLLKIVQDCKDSLFLIPWEVGLDLDLGLYCLKSFHPNIRKKLNLALQFILLQRFQLL</sequence>
<accession>A0AAU9J5W6</accession>
<proteinExistence type="predicted"/>
<reference evidence="1" key="1">
    <citation type="submission" date="2021-09" db="EMBL/GenBank/DDBJ databases">
        <authorList>
            <consortium name="AG Swart"/>
            <person name="Singh M."/>
            <person name="Singh A."/>
            <person name="Seah K."/>
            <person name="Emmerich C."/>
        </authorList>
    </citation>
    <scope>NUCLEOTIDE SEQUENCE</scope>
    <source>
        <strain evidence="1">ATCC30299</strain>
    </source>
</reference>
<keyword evidence="2" id="KW-1185">Reference proteome</keyword>
<dbReference type="EMBL" id="CAJZBQ010000027">
    <property type="protein sequence ID" value="CAG9321091.1"/>
    <property type="molecule type" value="Genomic_DNA"/>
</dbReference>